<dbReference type="InterPro" id="IPR007372">
    <property type="entry name" value="Lipid/polyisoprenoid-bd_YceI"/>
</dbReference>
<protein>
    <submittedName>
        <fullName evidence="2">YceI-like domain-containing protein</fullName>
    </submittedName>
</protein>
<name>A0A3D9FQN8_9FLAO</name>
<evidence type="ECO:0000313" key="3">
    <source>
        <dbReference type="Proteomes" id="UP000257004"/>
    </source>
</evidence>
<organism evidence="2 3">
    <name type="scientific">Flavobacterium cutihirudinis</name>
    <dbReference type="NCBI Taxonomy" id="1265740"/>
    <lineage>
        <taxon>Bacteria</taxon>
        <taxon>Pseudomonadati</taxon>
        <taxon>Bacteroidota</taxon>
        <taxon>Flavobacteriia</taxon>
        <taxon>Flavobacteriales</taxon>
        <taxon>Flavobacteriaceae</taxon>
        <taxon>Flavobacterium</taxon>
    </lineage>
</organism>
<comment type="caution">
    <text evidence="2">The sequence shown here is derived from an EMBL/GenBank/DDBJ whole genome shotgun (WGS) entry which is preliminary data.</text>
</comment>
<sequence>MNTEIKSYPGLTKYHKQMRPIKLILLAAVITFSLQVNAQKRFSLAKSNFEVAGTSNIHDWVMKSSEGTGSAFLTITDSKLTDIKNLSITLPAESIKSSKTSMDDVAYETLETKSHKNIRYVLKSADKVNETTWVLTGTYTIAGVSKEYKTQVRVATYDNSTFVLQGSNRMTFSDFEMTPPSAALGVVKAGKELTVLFNITLVDFAKSDSNLVIK</sequence>
<accession>A0A3D9FQN8</accession>
<dbReference type="SUPFAM" id="SSF101874">
    <property type="entry name" value="YceI-like"/>
    <property type="match status" value="1"/>
</dbReference>
<proteinExistence type="predicted"/>
<evidence type="ECO:0000259" key="1">
    <source>
        <dbReference type="SMART" id="SM00867"/>
    </source>
</evidence>
<dbReference type="Pfam" id="PF04264">
    <property type="entry name" value="YceI"/>
    <property type="match status" value="1"/>
</dbReference>
<dbReference type="SMART" id="SM00867">
    <property type="entry name" value="YceI"/>
    <property type="match status" value="1"/>
</dbReference>
<dbReference type="InterPro" id="IPR036761">
    <property type="entry name" value="TTHA0802/YceI-like_sf"/>
</dbReference>
<dbReference type="Proteomes" id="UP000257004">
    <property type="component" value="Unassembled WGS sequence"/>
</dbReference>
<feature type="domain" description="Lipid/polyisoprenoid-binding YceI-like" evidence="1">
    <location>
        <begin position="33"/>
        <end position="202"/>
    </location>
</feature>
<evidence type="ECO:0000313" key="2">
    <source>
        <dbReference type="EMBL" id="RED22033.1"/>
    </source>
</evidence>
<dbReference type="Gene3D" id="2.40.128.110">
    <property type="entry name" value="Lipid/polyisoprenoid-binding, YceI-like"/>
    <property type="match status" value="1"/>
</dbReference>
<dbReference type="AlphaFoldDB" id="A0A3D9FQN8"/>
<gene>
    <name evidence="2" type="ORF">BD847_3530</name>
</gene>
<keyword evidence="3" id="KW-1185">Reference proteome</keyword>
<reference evidence="2 3" key="1">
    <citation type="submission" date="2018-07" db="EMBL/GenBank/DDBJ databases">
        <title>Genomic Encyclopedia of Archaeal and Bacterial Type Strains, Phase II (KMG-II): from individual species to whole genera.</title>
        <authorList>
            <person name="Goeker M."/>
        </authorList>
    </citation>
    <scope>NUCLEOTIDE SEQUENCE [LARGE SCALE GENOMIC DNA]</scope>
    <source>
        <strain evidence="2 3">DSM 25795</strain>
    </source>
</reference>
<dbReference type="EMBL" id="QRDQ01000011">
    <property type="protein sequence ID" value="RED22033.1"/>
    <property type="molecule type" value="Genomic_DNA"/>
</dbReference>